<comment type="caution">
    <text evidence="1">The sequence shown here is derived from an EMBL/GenBank/DDBJ whole genome shotgun (WGS) entry which is preliminary data.</text>
</comment>
<evidence type="ECO:0000313" key="1">
    <source>
        <dbReference type="EMBL" id="CAG8734814.1"/>
    </source>
</evidence>
<name>A0ACA9Q8K4_9GLOM</name>
<keyword evidence="2" id="KW-1185">Reference proteome</keyword>
<feature type="non-terminal residue" evidence="1">
    <location>
        <position position="1"/>
    </location>
</feature>
<evidence type="ECO:0000313" key="2">
    <source>
        <dbReference type="Proteomes" id="UP000789920"/>
    </source>
</evidence>
<reference evidence="1" key="1">
    <citation type="submission" date="2021-06" db="EMBL/GenBank/DDBJ databases">
        <authorList>
            <person name="Kallberg Y."/>
            <person name="Tangrot J."/>
            <person name="Rosling A."/>
        </authorList>
    </citation>
    <scope>NUCLEOTIDE SEQUENCE</scope>
    <source>
        <strain evidence="1">MA461A</strain>
    </source>
</reference>
<accession>A0ACA9Q8K4</accession>
<gene>
    <name evidence="1" type="ORF">RPERSI_LOCUS12540</name>
</gene>
<sequence length="692" mass="80338">HIENSFEKKRNDAKAARQKERRRRVASKSKNLSGIVTSAEGEPSFKRRKRETMVHKVVRKTGNSAQAVSGNHAGRKSLREKFKQKGLIDTGSIAEEENLPIIADEERFETQYETFSQRSRPKWSQHEDELVLHVYVILKVRSQKSRFLWGSITKVLPHKTNENCRRRLNVLIKNTATLERVNVLLSQWPRMYEAGLKNGHIVDEDESDMLNFDLPGHLDYFMKALQHHPRQVYYITTKESPDPIIPLPCDIKTYDRVFVENYVSTMRHQNRFYEDRLVGASLRQKFSLLYSHPVTCRIFYNESVNYYEKLDISEDDINVQCIQALVKMILMTPDDKYDSSHAFSILNFYPDAMVKDAIEKLKDTGAIVKVKGGSDRRVPGRGYQFADKFISVISGSLPDHPAKLHFDVLITPIQKSIHNEEMDHIVTTEEDEFHHSLIKSRTNNLSSINTQAEELVALQQLLNVHDITSKECLKKIYNYVRGFGNIGTTLTSLMKSVDISETDFPRYISLLESNKPSLIKQVGYNYSRYVCSIYEKCWLVKTHRTPIYRSNKRCIDEYMDLDDGTSPSELLLPNRRQETQNSTESFAVPRMWYDINGNFIESVFRGCLEVVLGVIIQKPGIYESNIHRKLSLVMSRCEIQDVLEELVYRRAITRSSIIKPQKVSLFSKRREFVECGKFSFFVGLWWSNRDII</sequence>
<dbReference type="Proteomes" id="UP000789920">
    <property type="component" value="Unassembled WGS sequence"/>
</dbReference>
<organism evidence="1 2">
    <name type="scientific">Racocetra persica</name>
    <dbReference type="NCBI Taxonomy" id="160502"/>
    <lineage>
        <taxon>Eukaryota</taxon>
        <taxon>Fungi</taxon>
        <taxon>Fungi incertae sedis</taxon>
        <taxon>Mucoromycota</taxon>
        <taxon>Glomeromycotina</taxon>
        <taxon>Glomeromycetes</taxon>
        <taxon>Diversisporales</taxon>
        <taxon>Gigasporaceae</taxon>
        <taxon>Racocetra</taxon>
    </lineage>
</organism>
<protein>
    <submittedName>
        <fullName evidence="1">26692_t:CDS:1</fullName>
    </submittedName>
</protein>
<proteinExistence type="predicted"/>
<dbReference type="EMBL" id="CAJVQC010026937">
    <property type="protein sequence ID" value="CAG8734814.1"/>
    <property type="molecule type" value="Genomic_DNA"/>
</dbReference>